<organism evidence="2 3">
    <name type="scientific">Thermothelomyces thermophilus (strain ATCC 42464 / BCRC 31852 / DSM 1799)</name>
    <name type="common">Sporotrichum thermophile</name>
    <dbReference type="NCBI Taxonomy" id="573729"/>
    <lineage>
        <taxon>Eukaryota</taxon>
        <taxon>Fungi</taxon>
        <taxon>Dikarya</taxon>
        <taxon>Ascomycota</taxon>
        <taxon>Pezizomycotina</taxon>
        <taxon>Sordariomycetes</taxon>
        <taxon>Sordariomycetidae</taxon>
        <taxon>Sordariales</taxon>
        <taxon>Chaetomiaceae</taxon>
        <taxon>Thermothelomyces</taxon>
    </lineage>
</organism>
<dbReference type="EMBL" id="CP003002">
    <property type="protein sequence ID" value="AEO53701.1"/>
    <property type="molecule type" value="Genomic_DNA"/>
</dbReference>
<evidence type="ECO:0000256" key="1">
    <source>
        <dbReference type="SAM" id="MobiDB-lite"/>
    </source>
</evidence>
<keyword evidence="3" id="KW-1185">Reference proteome</keyword>
<accession>G2Q4W4</accession>
<evidence type="ECO:0000313" key="3">
    <source>
        <dbReference type="Proteomes" id="UP000007322"/>
    </source>
</evidence>
<dbReference type="AlphaFoldDB" id="G2Q4W4"/>
<name>G2Q4W4_THET4</name>
<dbReference type="GeneID" id="11508577"/>
<dbReference type="RefSeq" id="XP_003658946.1">
    <property type="nucleotide sequence ID" value="XM_003658898.1"/>
</dbReference>
<dbReference type="VEuPathDB" id="FungiDB:MYCTH_2295396"/>
<protein>
    <submittedName>
        <fullName evidence="2">Uncharacterized protein</fullName>
    </submittedName>
</protein>
<gene>
    <name evidence="2" type="ORF">MYCTH_2295396</name>
</gene>
<sequence length="86" mass="9582">MAADPNNPERPARGPIGVISHPPDNPTGFERAPLEPGSHASRAQDRRYFDYQNTNSSWPPRGQSSETLSRMETNYQSSKSGGKKRR</sequence>
<proteinExistence type="predicted"/>
<dbReference type="HOGENOM" id="CLU_2499445_0_0_1"/>
<feature type="compositionally biased region" description="Polar residues" evidence="1">
    <location>
        <begin position="51"/>
        <end position="80"/>
    </location>
</feature>
<dbReference type="KEGG" id="mtm:MYCTH_2295396"/>
<dbReference type="Proteomes" id="UP000007322">
    <property type="component" value="Chromosome 1"/>
</dbReference>
<dbReference type="InParanoid" id="G2Q4W4"/>
<reference evidence="2 3" key="1">
    <citation type="journal article" date="2011" name="Nat. Biotechnol.">
        <title>Comparative genomic analysis of the thermophilic biomass-degrading fungi Myceliophthora thermophila and Thielavia terrestris.</title>
        <authorList>
            <person name="Berka R.M."/>
            <person name="Grigoriev I.V."/>
            <person name="Otillar R."/>
            <person name="Salamov A."/>
            <person name="Grimwood J."/>
            <person name="Reid I."/>
            <person name="Ishmael N."/>
            <person name="John T."/>
            <person name="Darmond C."/>
            <person name="Moisan M.-C."/>
            <person name="Henrissat B."/>
            <person name="Coutinho P.M."/>
            <person name="Lombard V."/>
            <person name="Natvig D.O."/>
            <person name="Lindquist E."/>
            <person name="Schmutz J."/>
            <person name="Lucas S."/>
            <person name="Harris P."/>
            <person name="Powlowski J."/>
            <person name="Bellemare A."/>
            <person name="Taylor D."/>
            <person name="Butler G."/>
            <person name="de Vries R.P."/>
            <person name="Allijn I.E."/>
            <person name="van den Brink J."/>
            <person name="Ushinsky S."/>
            <person name="Storms R."/>
            <person name="Powell A.J."/>
            <person name="Paulsen I.T."/>
            <person name="Elbourne L.D.H."/>
            <person name="Baker S.E."/>
            <person name="Magnuson J."/>
            <person name="LaBoissiere S."/>
            <person name="Clutterbuck A.J."/>
            <person name="Martinez D."/>
            <person name="Wogulis M."/>
            <person name="de Leon A.L."/>
            <person name="Rey M.W."/>
            <person name="Tsang A."/>
        </authorList>
    </citation>
    <scope>NUCLEOTIDE SEQUENCE [LARGE SCALE GENOMIC DNA]</scope>
    <source>
        <strain evidence="3">ATCC 42464 / BCRC 31852 / DSM 1799</strain>
    </source>
</reference>
<feature type="region of interest" description="Disordered" evidence="1">
    <location>
        <begin position="1"/>
        <end position="86"/>
    </location>
</feature>
<evidence type="ECO:0000313" key="2">
    <source>
        <dbReference type="EMBL" id="AEO53701.1"/>
    </source>
</evidence>